<sequence>MKVGYNSTACCDIEVYRYVLIKYGTFTSYKTYSMMISLN</sequence>
<dbReference type="HOGENOM" id="CLU_3304064_0_0_9"/>
<dbReference type="EMBL" id="CP001283">
    <property type="protein sequence ID" value="ACK92196.1"/>
    <property type="molecule type" value="Genomic_DNA"/>
</dbReference>
<protein>
    <submittedName>
        <fullName evidence="1">Uncharacterized protein</fullName>
    </submittedName>
</protein>
<evidence type="ECO:0000313" key="2">
    <source>
        <dbReference type="Proteomes" id="UP000001363"/>
    </source>
</evidence>
<dbReference type="AlphaFoldDB" id="B7JH54"/>
<evidence type="ECO:0000313" key="1">
    <source>
        <dbReference type="EMBL" id="ACK92196.1"/>
    </source>
</evidence>
<organism evidence="1 2">
    <name type="scientific">Bacillus cereus (strain AH820)</name>
    <dbReference type="NCBI Taxonomy" id="405535"/>
    <lineage>
        <taxon>Bacteria</taxon>
        <taxon>Bacillati</taxon>
        <taxon>Bacillota</taxon>
        <taxon>Bacilli</taxon>
        <taxon>Bacillales</taxon>
        <taxon>Bacillaceae</taxon>
        <taxon>Bacillus</taxon>
        <taxon>Bacillus cereus group</taxon>
    </lineage>
</organism>
<reference evidence="1 2" key="1">
    <citation type="submission" date="2008-10" db="EMBL/GenBank/DDBJ databases">
        <title>Genome sequence of Bacillus cereus AH820.</title>
        <authorList>
            <person name="Dodson R.J."/>
            <person name="Durkin A.S."/>
            <person name="Rosovitz M.J."/>
            <person name="Rasko D.A."/>
            <person name="Hoffmaster A."/>
            <person name="Ravel J."/>
            <person name="Sutton G."/>
        </authorList>
    </citation>
    <scope>NUCLEOTIDE SEQUENCE [LARGE SCALE GENOMIC DNA]</scope>
    <source>
        <strain evidence="1 2">AH820</strain>
    </source>
</reference>
<dbReference type="Proteomes" id="UP000001363">
    <property type="component" value="Chromosome"/>
</dbReference>
<dbReference type="KEGG" id="bcu:BCAH820_3506"/>
<gene>
    <name evidence="1" type="ordered locus">BCAH820_3506</name>
</gene>
<name>B7JH54_BACC0</name>
<proteinExistence type="predicted"/>
<accession>B7JH54</accession>